<dbReference type="EMBL" id="QGKY02001925">
    <property type="protein sequence ID" value="KAF2546291.1"/>
    <property type="molecule type" value="Genomic_DNA"/>
</dbReference>
<accession>A0A8S9GJ61</accession>
<proteinExistence type="predicted"/>
<dbReference type="AlphaFoldDB" id="A0A8S9GJ61"/>
<reference evidence="1" key="1">
    <citation type="submission" date="2019-12" db="EMBL/GenBank/DDBJ databases">
        <title>Genome sequencing and annotation of Brassica cretica.</title>
        <authorList>
            <person name="Studholme D.J."/>
            <person name="Sarris P.F."/>
        </authorList>
    </citation>
    <scope>NUCLEOTIDE SEQUENCE</scope>
    <source>
        <strain evidence="1">PFS-102/07</strain>
        <tissue evidence="1">Leaf</tissue>
    </source>
</reference>
<evidence type="ECO:0000313" key="1">
    <source>
        <dbReference type="EMBL" id="KAF2546291.1"/>
    </source>
</evidence>
<sequence length="116" mass="12589">MKRCDAVSPFNAGKTAVKPDHPADKLILIHVDSKMQRTIPFCVELSGKRGLRFSISLANGMFPEAAATWRGVVTNGTASMFSRMYGFSSIRSYSSSMLPDSAACLSLGSIGKKVYY</sequence>
<gene>
    <name evidence="1" type="ORF">F2Q70_00019928</name>
</gene>
<protein>
    <submittedName>
        <fullName evidence="1">Uncharacterized protein</fullName>
    </submittedName>
</protein>
<name>A0A8S9GJ61_BRACR</name>
<organism evidence="1">
    <name type="scientific">Brassica cretica</name>
    <name type="common">Mustard</name>
    <dbReference type="NCBI Taxonomy" id="69181"/>
    <lineage>
        <taxon>Eukaryota</taxon>
        <taxon>Viridiplantae</taxon>
        <taxon>Streptophyta</taxon>
        <taxon>Embryophyta</taxon>
        <taxon>Tracheophyta</taxon>
        <taxon>Spermatophyta</taxon>
        <taxon>Magnoliopsida</taxon>
        <taxon>eudicotyledons</taxon>
        <taxon>Gunneridae</taxon>
        <taxon>Pentapetalae</taxon>
        <taxon>rosids</taxon>
        <taxon>malvids</taxon>
        <taxon>Brassicales</taxon>
        <taxon>Brassicaceae</taxon>
        <taxon>Brassiceae</taxon>
        <taxon>Brassica</taxon>
    </lineage>
</organism>
<comment type="caution">
    <text evidence="1">The sequence shown here is derived from an EMBL/GenBank/DDBJ whole genome shotgun (WGS) entry which is preliminary data.</text>
</comment>